<feature type="transmembrane region" description="Helical" evidence="6">
    <location>
        <begin position="131"/>
        <end position="151"/>
    </location>
</feature>
<gene>
    <name evidence="7" type="ORF">B0537_04405</name>
</gene>
<dbReference type="Proteomes" id="UP000189464">
    <property type="component" value="Chromosome"/>
</dbReference>
<feature type="transmembrane region" description="Helical" evidence="6">
    <location>
        <begin position="199"/>
        <end position="220"/>
    </location>
</feature>
<dbReference type="FunFam" id="1.10.3860.10:FF:000007">
    <property type="entry name" value="Dicarboxylate/amino acid:cation symporter"/>
    <property type="match status" value="1"/>
</dbReference>
<sequence length="402" mass="41644">MKKVGLLTRLIIGLALGIIIGYISKEFLQFDFFVRLLATFNGIFGGFLGYVIPLIIIGFVAPGIAELGKGAGRLLGITTLLAYVSTIIAGTFAFLVGTGVLPKIVSAVGGHASNPEEALVAGFFQVDMPPIMGVMTALITAFLFGLGMAAIKNKSLYQVTKDFQEIIEKVIQNVIIPLLPIHIAGIFANMTYAGEVARIMKIFGSVFAIVILCHVVIIVLQYTIAGTATGRNPFTALKNMIPAYLTAIGTQSSAATIPVTLRSAKKNGISDGVADFAIPLCATIHLSGSTITLTMCAMAVMMMSGASTSFGLLFPFILMLGVTMVAAPGVPGGAVMAALGLLQSMLGFTEAQLGLMIALYLTQDSFGTACNVTGDGAIALLADKFAKGSAPVAGTSTVGGEV</sequence>
<dbReference type="EMBL" id="CP019698">
    <property type="protein sequence ID" value="AQS58396.1"/>
    <property type="molecule type" value="Genomic_DNA"/>
</dbReference>
<evidence type="ECO:0000256" key="5">
    <source>
        <dbReference type="ARBA" id="ARBA00023136"/>
    </source>
</evidence>
<dbReference type="InterPro" id="IPR001991">
    <property type="entry name" value="Na-dicarboxylate_symporter"/>
</dbReference>
<dbReference type="AlphaFoldDB" id="A0A1S6IUF9"/>
<accession>A0A1S6IUF9</accession>
<dbReference type="PRINTS" id="PR00173">
    <property type="entry name" value="EDTRNSPORT"/>
</dbReference>
<dbReference type="Pfam" id="PF00375">
    <property type="entry name" value="SDF"/>
    <property type="match status" value="1"/>
</dbReference>
<keyword evidence="5 6" id="KW-0472">Membrane</keyword>
<feature type="transmembrane region" description="Helical" evidence="6">
    <location>
        <begin position="74"/>
        <end position="96"/>
    </location>
</feature>
<name>A0A1S6IUF9_9FIRM</name>
<organism evidence="7 8">
    <name type="scientific">Desulforamulus ferrireducens</name>
    <dbReference type="NCBI Taxonomy" id="1833852"/>
    <lineage>
        <taxon>Bacteria</taxon>
        <taxon>Bacillati</taxon>
        <taxon>Bacillota</taxon>
        <taxon>Clostridia</taxon>
        <taxon>Eubacteriales</taxon>
        <taxon>Peptococcaceae</taxon>
        <taxon>Desulforamulus</taxon>
    </lineage>
</organism>
<keyword evidence="8" id="KW-1185">Reference proteome</keyword>
<feature type="transmembrane region" description="Helical" evidence="6">
    <location>
        <begin position="312"/>
        <end position="330"/>
    </location>
</feature>
<evidence type="ECO:0000256" key="3">
    <source>
        <dbReference type="ARBA" id="ARBA00022692"/>
    </source>
</evidence>
<dbReference type="SUPFAM" id="SSF118215">
    <property type="entry name" value="Proton glutamate symport protein"/>
    <property type="match status" value="1"/>
</dbReference>
<comment type="subcellular location">
    <subcellularLocation>
        <location evidence="1">Membrane</location>
        <topology evidence="1">Multi-pass membrane protein</topology>
    </subcellularLocation>
</comment>
<evidence type="ECO:0000256" key="6">
    <source>
        <dbReference type="SAM" id="Phobius"/>
    </source>
</evidence>
<evidence type="ECO:0000256" key="4">
    <source>
        <dbReference type="ARBA" id="ARBA00022989"/>
    </source>
</evidence>
<dbReference type="Gene3D" id="1.10.3860.10">
    <property type="entry name" value="Sodium:dicarboxylate symporter"/>
    <property type="match status" value="1"/>
</dbReference>
<reference evidence="7 8" key="1">
    <citation type="journal article" date="2016" name="Int. J. Syst. Evol. Microbiol.">
        <title>Desulfotomaculum ferrireducens sp. nov., a moderately thermophilic sulfate-reducing and dissimilatory Fe(III)-reducing bacterium isolated from compost.</title>
        <authorList>
            <person name="Yang G."/>
            <person name="Guo J."/>
            <person name="Zhuang L."/>
            <person name="Yuan Y."/>
            <person name="Zhou S."/>
        </authorList>
    </citation>
    <scope>NUCLEOTIDE SEQUENCE [LARGE SCALE GENOMIC DNA]</scope>
    <source>
        <strain evidence="7 8">GSS09</strain>
    </source>
</reference>
<proteinExistence type="predicted"/>
<keyword evidence="4 6" id="KW-1133">Transmembrane helix</keyword>
<dbReference type="GO" id="GO:0032329">
    <property type="term" value="P:serine transport"/>
    <property type="evidence" value="ECO:0007669"/>
    <property type="project" value="TreeGrafter"/>
</dbReference>
<dbReference type="PANTHER" id="PTHR42865:SF8">
    <property type="entry name" value="SERINE_THREONINE TRANSPORTER SSTT"/>
    <property type="match status" value="1"/>
</dbReference>
<keyword evidence="3 6" id="KW-0812">Transmembrane</keyword>
<keyword evidence="2" id="KW-0813">Transport</keyword>
<evidence type="ECO:0000313" key="8">
    <source>
        <dbReference type="Proteomes" id="UP000189464"/>
    </source>
</evidence>
<dbReference type="KEGG" id="dfg:B0537_04405"/>
<feature type="transmembrane region" description="Helical" evidence="6">
    <location>
        <begin position="336"/>
        <end position="361"/>
    </location>
</feature>
<dbReference type="GO" id="GO:0005886">
    <property type="term" value="C:plasma membrane"/>
    <property type="evidence" value="ECO:0007669"/>
    <property type="project" value="TreeGrafter"/>
</dbReference>
<dbReference type="PANTHER" id="PTHR42865">
    <property type="entry name" value="PROTON/GLUTAMATE-ASPARTATE SYMPORTER"/>
    <property type="match status" value="1"/>
</dbReference>
<feature type="transmembrane region" description="Helical" evidence="6">
    <location>
        <begin position="7"/>
        <end position="24"/>
    </location>
</feature>
<dbReference type="RefSeq" id="WP_077713360.1">
    <property type="nucleotide sequence ID" value="NZ_CP019698.1"/>
</dbReference>
<dbReference type="InterPro" id="IPR036458">
    <property type="entry name" value="Na:dicarbo_symporter_sf"/>
</dbReference>
<evidence type="ECO:0000313" key="7">
    <source>
        <dbReference type="EMBL" id="AQS58396.1"/>
    </source>
</evidence>
<feature type="transmembrane region" description="Helical" evidence="6">
    <location>
        <begin position="36"/>
        <end position="62"/>
    </location>
</feature>
<dbReference type="STRING" id="1833852.B0537_04405"/>
<dbReference type="OrthoDB" id="9768885at2"/>
<feature type="transmembrane region" description="Helical" evidence="6">
    <location>
        <begin position="171"/>
        <end position="193"/>
    </location>
</feature>
<evidence type="ECO:0000256" key="2">
    <source>
        <dbReference type="ARBA" id="ARBA00022448"/>
    </source>
</evidence>
<dbReference type="GO" id="GO:0005295">
    <property type="term" value="F:neutral L-amino acid:sodium symporter activity"/>
    <property type="evidence" value="ECO:0007669"/>
    <property type="project" value="TreeGrafter"/>
</dbReference>
<evidence type="ECO:0000256" key="1">
    <source>
        <dbReference type="ARBA" id="ARBA00004141"/>
    </source>
</evidence>
<protein>
    <submittedName>
        <fullName evidence="7">Sodium:proton antiporter</fullName>
    </submittedName>
</protein>